<dbReference type="PANTHER" id="PTHR45663:SF11">
    <property type="entry name" value="GEO12009P1"/>
    <property type="match status" value="1"/>
</dbReference>
<evidence type="ECO:0000259" key="3">
    <source>
        <dbReference type="PROSITE" id="PS51352"/>
    </source>
</evidence>
<dbReference type="PRINTS" id="PR00421">
    <property type="entry name" value="THIOREDOXIN"/>
</dbReference>
<evidence type="ECO:0000256" key="2">
    <source>
        <dbReference type="ARBA" id="ARBA00023284"/>
    </source>
</evidence>
<dbReference type="Proteomes" id="UP001600165">
    <property type="component" value="Unassembled WGS sequence"/>
</dbReference>
<dbReference type="SUPFAM" id="SSF52833">
    <property type="entry name" value="Thioredoxin-like"/>
    <property type="match status" value="1"/>
</dbReference>
<sequence>MSSSVNDKTFKNQVLQSSIPVLVHFWAPWCGLCRMLKPLLNSFQAEWEGKVRVVDVNADENLKLANFYRLTTLPTLLFIEDGEVCERLDSFRGREDLRQALDTIMRSRAVASYLAANSLSIPVVTEVPLRD</sequence>
<keyword evidence="5" id="KW-1185">Reference proteome</keyword>
<dbReference type="PANTHER" id="PTHR45663">
    <property type="entry name" value="GEO12009P1"/>
    <property type="match status" value="1"/>
</dbReference>
<evidence type="ECO:0000256" key="1">
    <source>
        <dbReference type="ARBA" id="ARBA00008987"/>
    </source>
</evidence>
<accession>A0ABW6IHZ4</accession>
<dbReference type="CDD" id="cd02947">
    <property type="entry name" value="TRX_family"/>
    <property type="match status" value="1"/>
</dbReference>
<dbReference type="InterPro" id="IPR036249">
    <property type="entry name" value="Thioredoxin-like_sf"/>
</dbReference>
<dbReference type="Gene3D" id="3.40.30.10">
    <property type="entry name" value="Glutaredoxin"/>
    <property type="match status" value="1"/>
</dbReference>
<proteinExistence type="inferred from homology"/>
<protein>
    <submittedName>
        <fullName evidence="4">Thioredoxin family protein</fullName>
    </submittedName>
</protein>
<dbReference type="RefSeq" id="WP_377966546.1">
    <property type="nucleotide sequence ID" value="NZ_JBHZOL010000088.1"/>
</dbReference>
<feature type="domain" description="Thioredoxin" evidence="3">
    <location>
        <begin position="1"/>
        <end position="106"/>
    </location>
</feature>
<evidence type="ECO:0000313" key="4">
    <source>
        <dbReference type="EMBL" id="MFE4107639.1"/>
    </source>
</evidence>
<name>A0ABW6IHZ4_9CYAN</name>
<reference evidence="4 5" key="1">
    <citation type="submission" date="2024-10" db="EMBL/GenBank/DDBJ databases">
        <authorList>
            <person name="Ratan Roy A."/>
            <person name="Morales Sandoval P.H."/>
            <person name="De Los Santos Villalobos S."/>
            <person name="Chakraborty S."/>
            <person name="Mukherjee J."/>
        </authorList>
    </citation>
    <scope>NUCLEOTIDE SEQUENCE [LARGE SCALE GENOMIC DNA]</scope>
    <source>
        <strain evidence="4 5">S1</strain>
    </source>
</reference>
<dbReference type="EMBL" id="JBHZOL010000088">
    <property type="protein sequence ID" value="MFE4107639.1"/>
    <property type="molecule type" value="Genomic_DNA"/>
</dbReference>
<gene>
    <name evidence="4" type="ORF">ACFVKH_15200</name>
</gene>
<dbReference type="InterPro" id="IPR013766">
    <property type="entry name" value="Thioredoxin_domain"/>
</dbReference>
<dbReference type="Pfam" id="PF00085">
    <property type="entry name" value="Thioredoxin"/>
    <property type="match status" value="1"/>
</dbReference>
<keyword evidence="2" id="KW-0676">Redox-active center</keyword>
<dbReference type="PROSITE" id="PS51352">
    <property type="entry name" value="THIOREDOXIN_2"/>
    <property type="match status" value="1"/>
</dbReference>
<evidence type="ECO:0000313" key="5">
    <source>
        <dbReference type="Proteomes" id="UP001600165"/>
    </source>
</evidence>
<organism evidence="4 5">
    <name type="scientific">Almyronema epifaneia S1</name>
    <dbReference type="NCBI Taxonomy" id="2991925"/>
    <lineage>
        <taxon>Bacteria</taxon>
        <taxon>Bacillati</taxon>
        <taxon>Cyanobacteriota</taxon>
        <taxon>Cyanophyceae</taxon>
        <taxon>Nodosilineales</taxon>
        <taxon>Nodosilineaceae</taxon>
        <taxon>Almyronema</taxon>
        <taxon>Almyronema epifaneia</taxon>
    </lineage>
</organism>
<comment type="similarity">
    <text evidence="1">Belongs to the thioredoxin family.</text>
</comment>
<comment type="caution">
    <text evidence="4">The sequence shown here is derived from an EMBL/GenBank/DDBJ whole genome shotgun (WGS) entry which is preliminary data.</text>
</comment>